<sequence length="195" mass="21672">MKRAINLLALVLLLAAPPLTQAQQGLPATAAPKEAAQFDFLIGQWEVELSPKVNGLAAMIHGTPRLQGSWKAWRAFDGYGIDDELRVFDGSGNPVSLSHAQRIYDGKTQRWLINSLDVYRARFSAASAQWQNGEMRLNGTGSTNEGKPMLTRSRFYEITPERFRMQQDRSLDNGASWDEAVLTITAKRIAAKAPR</sequence>
<evidence type="ECO:0000256" key="1">
    <source>
        <dbReference type="SAM" id="SignalP"/>
    </source>
</evidence>
<evidence type="ECO:0000313" key="2">
    <source>
        <dbReference type="EMBL" id="TDP72727.1"/>
    </source>
</evidence>
<dbReference type="OrthoDB" id="5958233at2"/>
<evidence type="ECO:0008006" key="4">
    <source>
        <dbReference type="Google" id="ProtNLM"/>
    </source>
</evidence>
<dbReference type="AlphaFoldDB" id="A0A4R6QPW5"/>
<name>A0A4R6QPW5_9BURK</name>
<protein>
    <recommendedName>
        <fullName evidence="4">THAP4-like heme-binding beta-barrel domain-containing protein</fullName>
    </recommendedName>
</protein>
<gene>
    <name evidence="2" type="ORF">DES47_102472</name>
</gene>
<comment type="caution">
    <text evidence="2">The sequence shown here is derived from an EMBL/GenBank/DDBJ whole genome shotgun (WGS) entry which is preliminary data.</text>
</comment>
<keyword evidence="3" id="KW-1185">Reference proteome</keyword>
<accession>A0A4R6QPW5</accession>
<dbReference type="InParanoid" id="A0A4R6QPW5"/>
<organism evidence="2 3">
    <name type="scientific">Roseateles toxinivorans</name>
    <dbReference type="NCBI Taxonomy" id="270368"/>
    <lineage>
        <taxon>Bacteria</taxon>
        <taxon>Pseudomonadati</taxon>
        <taxon>Pseudomonadota</taxon>
        <taxon>Betaproteobacteria</taxon>
        <taxon>Burkholderiales</taxon>
        <taxon>Sphaerotilaceae</taxon>
        <taxon>Roseateles</taxon>
    </lineage>
</organism>
<feature type="chain" id="PRO_5020844368" description="THAP4-like heme-binding beta-barrel domain-containing protein" evidence="1">
    <location>
        <begin position="23"/>
        <end position="195"/>
    </location>
</feature>
<evidence type="ECO:0000313" key="3">
    <source>
        <dbReference type="Proteomes" id="UP000295361"/>
    </source>
</evidence>
<feature type="signal peptide" evidence="1">
    <location>
        <begin position="1"/>
        <end position="22"/>
    </location>
</feature>
<keyword evidence="1" id="KW-0732">Signal</keyword>
<proteinExistence type="predicted"/>
<dbReference type="Proteomes" id="UP000295361">
    <property type="component" value="Unassembled WGS sequence"/>
</dbReference>
<dbReference type="RefSeq" id="WP_133700175.1">
    <property type="nucleotide sequence ID" value="NZ_SNXS01000002.1"/>
</dbReference>
<dbReference type="EMBL" id="SNXS01000002">
    <property type="protein sequence ID" value="TDP72727.1"/>
    <property type="molecule type" value="Genomic_DNA"/>
</dbReference>
<reference evidence="2 3" key="1">
    <citation type="submission" date="2019-03" db="EMBL/GenBank/DDBJ databases">
        <title>Genomic Encyclopedia of Type Strains, Phase IV (KMG-IV): sequencing the most valuable type-strain genomes for metagenomic binning, comparative biology and taxonomic classification.</title>
        <authorList>
            <person name="Goeker M."/>
        </authorList>
    </citation>
    <scope>NUCLEOTIDE SEQUENCE [LARGE SCALE GENOMIC DNA]</scope>
    <source>
        <strain evidence="2 3">DSM 16998</strain>
    </source>
</reference>